<organism evidence="3 4">
    <name type="scientific">Cuscuta epithymum</name>
    <dbReference type="NCBI Taxonomy" id="186058"/>
    <lineage>
        <taxon>Eukaryota</taxon>
        <taxon>Viridiplantae</taxon>
        <taxon>Streptophyta</taxon>
        <taxon>Embryophyta</taxon>
        <taxon>Tracheophyta</taxon>
        <taxon>Spermatophyta</taxon>
        <taxon>Magnoliopsida</taxon>
        <taxon>eudicotyledons</taxon>
        <taxon>Gunneridae</taxon>
        <taxon>Pentapetalae</taxon>
        <taxon>asterids</taxon>
        <taxon>lamiids</taxon>
        <taxon>Solanales</taxon>
        <taxon>Convolvulaceae</taxon>
        <taxon>Cuscuteae</taxon>
        <taxon>Cuscuta</taxon>
        <taxon>Cuscuta subgen. Cuscuta</taxon>
    </lineage>
</organism>
<feature type="compositionally biased region" description="Basic and acidic residues" evidence="1">
    <location>
        <begin position="106"/>
        <end position="117"/>
    </location>
</feature>
<dbReference type="EMBL" id="CAMAPF010000031">
    <property type="protein sequence ID" value="CAH9077928.1"/>
    <property type="molecule type" value="Genomic_DNA"/>
</dbReference>
<proteinExistence type="predicted"/>
<feature type="domain" description="Zinc knuckle CX2CX4HX4C" evidence="2">
    <location>
        <begin position="11"/>
        <end position="53"/>
    </location>
</feature>
<protein>
    <recommendedName>
        <fullName evidence="2">Zinc knuckle CX2CX4HX4C domain-containing protein</fullName>
    </recommendedName>
</protein>
<dbReference type="InterPro" id="IPR040256">
    <property type="entry name" value="At4g02000-like"/>
</dbReference>
<dbReference type="PANTHER" id="PTHR31286:SF153">
    <property type="entry name" value="DUF4283 DOMAIN PROTEIN"/>
    <property type="match status" value="1"/>
</dbReference>
<feature type="region of interest" description="Disordered" evidence="1">
    <location>
        <begin position="89"/>
        <end position="170"/>
    </location>
</feature>
<dbReference type="PANTHER" id="PTHR31286">
    <property type="entry name" value="GLYCINE-RICH CELL WALL STRUCTURAL PROTEIN 1.8-LIKE"/>
    <property type="match status" value="1"/>
</dbReference>
<accession>A0AAV0CJS0</accession>
<evidence type="ECO:0000313" key="3">
    <source>
        <dbReference type="EMBL" id="CAH9077928.1"/>
    </source>
</evidence>
<reference evidence="3" key="1">
    <citation type="submission" date="2022-07" db="EMBL/GenBank/DDBJ databases">
        <authorList>
            <person name="Macas J."/>
            <person name="Novak P."/>
            <person name="Neumann P."/>
        </authorList>
    </citation>
    <scope>NUCLEOTIDE SEQUENCE</scope>
</reference>
<dbReference type="InterPro" id="IPR025836">
    <property type="entry name" value="Zn_knuckle_CX2CX4HX4C"/>
</dbReference>
<sequence length="170" mass="18738">MRVRVLMKMDKSLKKATNLKKDGKSFWVDFKYERLPNFCFICGLIGHSDNFCPSNYEEGLILEKRFGIHLRAGSGVKTSPTGGHKWLLDGSSSSGRMGGDTGATKSEGKIVEKEKVPMNESAHSFTKGGEGQNEEVSKSRKIWETQTEEQVEDTMALDGAKNGEEAGFAP</sequence>
<evidence type="ECO:0000313" key="4">
    <source>
        <dbReference type="Proteomes" id="UP001152523"/>
    </source>
</evidence>
<evidence type="ECO:0000259" key="2">
    <source>
        <dbReference type="Pfam" id="PF14392"/>
    </source>
</evidence>
<comment type="caution">
    <text evidence="3">The sequence shown here is derived from an EMBL/GenBank/DDBJ whole genome shotgun (WGS) entry which is preliminary data.</text>
</comment>
<dbReference type="Pfam" id="PF14392">
    <property type="entry name" value="zf-CCHC_4"/>
    <property type="match status" value="1"/>
</dbReference>
<gene>
    <name evidence="3" type="ORF">CEPIT_LOCUS6365</name>
</gene>
<dbReference type="AlphaFoldDB" id="A0AAV0CJS0"/>
<evidence type="ECO:0000256" key="1">
    <source>
        <dbReference type="SAM" id="MobiDB-lite"/>
    </source>
</evidence>
<keyword evidence="4" id="KW-1185">Reference proteome</keyword>
<name>A0AAV0CJS0_9ASTE</name>
<dbReference type="Proteomes" id="UP001152523">
    <property type="component" value="Unassembled WGS sequence"/>
</dbReference>